<evidence type="ECO:0000256" key="7">
    <source>
        <dbReference type="SAM" id="Phobius"/>
    </source>
</evidence>
<proteinExistence type="predicted"/>
<dbReference type="InterPro" id="IPR036640">
    <property type="entry name" value="ABC1_TM_sf"/>
</dbReference>
<dbReference type="GO" id="GO:0006508">
    <property type="term" value="P:proteolysis"/>
    <property type="evidence" value="ECO:0007669"/>
    <property type="project" value="InterPro"/>
</dbReference>
<dbReference type="SMART" id="SM00382">
    <property type="entry name" value="AAA"/>
    <property type="match status" value="1"/>
</dbReference>
<feature type="domain" description="ABC transmembrane type-1" evidence="9">
    <location>
        <begin position="163"/>
        <end position="442"/>
    </location>
</feature>
<dbReference type="GO" id="GO:0005886">
    <property type="term" value="C:plasma membrane"/>
    <property type="evidence" value="ECO:0007669"/>
    <property type="project" value="UniProtKB-SubCell"/>
</dbReference>
<dbReference type="GO" id="GO:0034040">
    <property type="term" value="F:ATPase-coupled lipid transmembrane transporter activity"/>
    <property type="evidence" value="ECO:0007669"/>
    <property type="project" value="TreeGrafter"/>
</dbReference>
<organism evidence="11 12">
    <name type="scientific">Vibrio splendidus</name>
    <dbReference type="NCBI Taxonomy" id="29497"/>
    <lineage>
        <taxon>Bacteria</taxon>
        <taxon>Pseudomonadati</taxon>
        <taxon>Pseudomonadota</taxon>
        <taxon>Gammaproteobacteria</taxon>
        <taxon>Vibrionales</taxon>
        <taxon>Vibrionaceae</taxon>
        <taxon>Vibrio</taxon>
    </lineage>
</organism>
<evidence type="ECO:0000313" key="12">
    <source>
        <dbReference type="Proteomes" id="UP000235533"/>
    </source>
</evidence>
<dbReference type="Pfam" id="PF00005">
    <property type="entry name" value="ABC_tran"/>
    <property type="match status" value="1"/>
</dbReference>
<dbReference type="GO" id="GO:0016887">
    <property type="term" value="F:ATP hydrolysis activity"/>
    <property type="evidence" value="ECO:0007669"/>
    <property type="project" value="InterPro"/>
</dbReference>
<dbReference type="PROSITE" id="PS50990">
    <property type="entry name" value="PEPTIDASE_C39"/>
    <property type="match status" value="1"/>
</dbReference>
<reference evidence="12" key="1">
    <citation type="submission" date="2016-07" db="EMBL/GenBank/DDBJ databases">
        <title>Nontailed viruses are major unrecognized killers of bacteria in the ocean.</title>
        <authorList>
            <person name="Kauffman K."/>
            <person name="Hussain F."/>
            <person name="Yang J."/>
            <person name="Arevalo P."/>
            <person name="Brown J."/>
            <person name="Cutler M."/>
            <person name="Kelly L."/>
            <person name="Polz M.F."/>
        </authorList>
    </citation>
    <scope>NUCLEOTIDE SEQUENCE [LARGE SCALE GENOMIC DNA]</scope>
    <source>
        <strain evidence="12">10N.261.48.B5</strain>
    </source>
</reference>
<dbReference type="Pfam" id="PF00664">
    <property type="entry name" value="ABC_membrane"/>
    <property type="match status" value="1"/>
</dbReference>
<keyword evidence="6 7" id="KW-0472">Membrane</keyword>
<name>A0A2N7JNU2_VIBSP</name>
<feature type="transmembrane region" description="Helical" evidence="7">
    <location>
        <begin position="293"/>
        <end position="318"/>
    </location>
</feature>
<feature type="domain" description="Peptidase C39" evidence="10">
    <location>
        <begin position="15"/>
        <end position="135"/>
    </location>
</feature>
<dbReference type="Proteomes" id="UP000235533">
    <property type="component" value="Unassembled WGS sequence"/>
</dbReference>
<evidence type="ECO:0000256" key="2">
    <source>
        <dbReference type="ARBA" id="ARBA00022692"/>
    </source>
</evidence>
<dbReference type="Gene3D" id="3.40.50.300">
    <property type="entry name" value="P-loop containing nucleotide triphosphate hydrolases"/>
    <property type="match status" value="1"/>
</dbReference>
<keyword evidence="3" id="KW-0547">Nucleotide-binding</keyword>
<dbReference type="SUPFAM" id="SSF52540">
    <property type="entry name" value="P-loop containing nucleoside triphosphate hydrolases"/>
    <property type="match status" value="1"/>
</dbReference>
<keyword evidence="4" id="KW-0067">ATP-binding</keyword>
<feature type="domain" description="ABC transporter" evidence="8">
    <location>
        <begin position="482"/>
        <end position="706"/>
    </location>
</feature>
<dbReference type="PANTHER" id="PTHR24221">
    <property type="entry name" value="ATP-BINDING CASSETTE SUB-FAMILY B"/>
    <property type="match status" value="1"/>
</dbReference>
<dbReference type="SUPFAM" id="SSF90123">
    <property type="entry name" value="ABC transporter transmembrane region"/>
    <property type="match status" value="1"/>
</dbReference>
<evidence type="ECO:0000256" key="1">
    <source>
        <dbReference type="ARBA" id="ARBA00004651"/>
    </source>
</evidence>
<evidence type="ECO:0000256" key="6">
    <source>
        <dbReference type="ARBA" id="ARBA00023136"/>
    </source>
</evidence>
<protein>
    <recommendedName>
        <fullName evidence="13">ABC transporter ATP-binding protein</fullName>
    </recommendedName>
</protein>
<dbReference type="InterPro" id="IPR005074">
    <property type="entry name" value="Peptidase_C39"/>
</dbReference>
<sequence>MFRISRRKKLSVTLQEENNDCGLACILMLYTYFNQSSTSIQTLKNELGSYPRGMSLLDIKKSFERLGMSAKAVRLKVESLYSLKEPIMLHWGMNHFVVFEKVRKNMAYIIDPAIGRRTVPIDEFLEDFTGFGVVITSYHQSDMDGEKEKTSFSGNIYESKGLLFILLCGVCFELSVSLFPIVFSILVRDFQINPSLISNIPMITFMLLIFCSTALIGYIRDKYVHLFEKKVKSTTSDRVISRVFRFPLGYYETHGVGDTISRIKSIDIVYNSLIKNVIPAFNKSISVLISLGFILYLDYLAFFICLVGFSVNILVSILTSKRISSYENQAIIFQSKQDTSLIESINAITSIRLNNKVPIRIIDWANYFSSHINSTIKRDDAFINTKLYQLIIDLFFRLGFISYLLSTILAGRMDLIVFSLLVLYREISSSSIISLSENLYQIYISKVHLERFNKLDSTQTVDDDKDLSDFLYIFEVNETLGIDVKNLKYKPEKHAPYMLKNVNFCVDPGCSVSIEGSSGSGKTTIFKSILGLYDVESCEILIFDSKTRLKVSPHQLKNISSFVFQDDILISGTIAQNISFFRDSVDMDYVVECCKIACIHEEIMDFKLRYNTVVGREGTTLSSGQVQRILLARALYSKPKFLFLDESSSNLDIELERKINANINKESITKIVISHRKETIDATDVHYKLDSGVLKNVRETYPQKLIS</sequence>
<dbReference type="InterPro" id="IPR011527">
    <property type="entry name" value="ABC1_TM_dom"/>
</dbReference>
<dbReference type="InterPro" id="IPR003439">
    <property type="entry name" value="ABC_transporter-like_ATP-bd"/>
</dbReference>
<evidence type="ECO:0000259" key="10">
    <source>
        <dbReference type="PROSITE" id="PS50990"/>
    </source>
</evidence>
<comment type="subcellular location">
    <subcellularLocation>
        <location evidence="1">Cell membrane</location>
        <topology evidence="1">Multi-pass membrane protein</topology>
    </subcellularLocation>
</comment>
<feature type="transmembrane region" description="Helical" evidence="7">
    <location>
        <begin position="199"/>
        <end position="219"/>
    </location>
</feature>
<dbReference type="AlphaFoldDB" id="A0A2N7JNU2"/>
<dbReference type="Pfam" id="PF03412">
    <property type="entry name" value="Peptidase_C39"/>
    <property type="match status" value="1"/>
</dbReference>
<dbReference type="InterPro" id="IPR027417">
    <property type="entry name" value="P-loop_NTPase"/>
</dbReference>
<dbReference type="GO" id="GO:0005524">
    <property type="term" value="F:ATP binding"/>
    <property type="evidence" value="ECO:0007669"/>
    <property type="project" value="UniProtKB-KW"/>
</dbReference>
<keyword evidence="5 7" id="KW-1133">Transmembrane helix</keyword>
<dbReference type="PROSITE" id="PS50893">
    <property type="entry name" value="ABC_TRANSPORTER_2"/>
    <property type="match status" value="1"/>
</dbReference>
<dbReference type="Gene3D" id="1.20.1560.10">
    <property type="entry name" value="ABC transporter type 1, transmembrane domain"/>
    <property type="match status" value="1"/>
</dbReference>
<feature type="transmembrane region" description="Helical" evidence="7">
    <location>
        <begin position="400"/>
        <end position="424"/>
    </location>
</feature>
<evidence type="ECO:0000259" key="9">
    <source>
        <dbReference type="PROSITE" id="PS50929"/>
    </source>
</evidence>
<dbReference type="EMBL" id="MCZF01000254">
    <property type="protein sequence ID" value="PMM44171.1"/>
    <property type="molecule type" value="Genomic_DNA"/>
</dbReference>
<evidence type="ECO:0000259" key="8">
    <source>
        <dbReference type="PROSITE" id="PS50893"/>
    </source>
</evidence>
<dbReference type="GO" id="GO:0140359">
    <property type="term" value="F:ABC-type transporter activity"/>
    <property type="evidence" value="ECO:0007669"/>
    <property type="project" value="InterPro"/>
</dbReference>
<dbReference type="PROSITE" id="PS50929">
    <property type="entry name" value="ABC_TM1F"/>
    <property type="match status" value="1"/>
</dbReference>
<evidence type="ECO:0000256" key="5">
    <source>
        <dbReference type="ARBA" id="ARBA00022989"/>
    </source>
</evidence>
<dbReference type="InterPro" id="IPR039421">
    <property type="entry name" value="Type_1_exporter"/>
</dbReference>
<evidence type="ECO:0000256" key="4">
    <source>
        <dbReference type="ARBA" id="ARBA00022840"/>
    </source>
</evidence>
<keyword evidence="2 7" id="KW-0812">Transmembrane</keyword>
<feature type="transmembrane region" description="Helical" evidence="7">
    <location>
        <begin position="162"/>
        <end position="187"/>
    </location>
</feature>
<gene>
    <name evidence="11" type="ORF">BCT54_05040</name>
</gene>
<dbReference type="Gene3D" id="3.90.70.10">
    <property type="entry name" value="Cysteine proteinases"/>
    <property type="match status" value="1"/>
</dbReference>
<comment type="caution">
    <text evidence="11">The sequence shown here is derived from an EMBL/GenBank/DDBJ whole genome shotgun (WGS) entry which is preliminary data.</text>
</comment>
<dbReference type="InterPro" id="IPR003593">
    <property type="entry name" value="AAA+_ATPase"/>
</dbReference>
<evidence type="ECO:0008006" key="13">
    <source>
        <dbReference type="Google" id="ProtNLM"/>
    </source>
</evidence>
<dbReference type="PANTHER" id="PTHR24221:SF606">
    <property type="entry name" value="COLICIN V SECRETION-PROCESSING ATP-BINDING PROTEIN"/>
    <property type="match status" value="1"/>
</dbReference>
<accession>A0A2N7JNU2</accession>
<dbReference type="GO" id="GO:0008233">
    <property type="term" value="F:peptidase activity"/>
    <property type="evidence" value="ECO:0007669"/>
    <property type="project" value="InterPro"/>
</dbReference>
<evidence type="ECO:0000313" key="11">
    <source>
        <dbReference type="EMBL" id="PMM44171.1"/>
    </source>
</evidence>
<evidence type="ECO:0000256" key="3">
    <source>
        <dbReference type="ARBA" id="ARBA00022741"/>
    </source>
</evidence>